<evidence type="ECO:0000313" key="1">
    <source>
        <dbReference type="EMBL" id="KTF06329.1"/>
    </source>
</evidence>
<proteinExistence type="predicted"/>
<protein>
    <submittedName>
        <fullName evidence="1">Uncharacterized protein</fullName>
    </submittedName>
</protein>
<name>A0A1B6NS96_9ZZZZ</name>
<reference evidence="1" key="1">
    <citation type="submission" date="2013-11" db="EMBL/GenBank/DDBJ databases">
        <title>Microbial diversity, functional groups and degradation webs in Northern and Southern Mediterranean and Red Sea marine crude oil polluted sites.</title>
        <authorList>
            <person name="Daffonchio D."/>
            <person name="Mapelli F."/>
            <person name="Ferrer M."/>
            <person name="Richter M."/>
            <person name="Cherif A."/>
            <person name="Malkawi H.I."/>
            <person name="Yakimov M.M."/>
            <person name="Abdel-Fattah Y.R."/>
            <person name="Blaghen M."/>
            <person name="Golyshin P.N."/>
            <person name="Kalogerakis N."/>
            <person name="Boon N."/>
            <person name="Magagnini M."/>
            <person name="Fava F."/>
        </authorList>
    </citation>
    <scope>NUCLEOTIDE SEQUENCE</scope>
</reference>
<feature type="non-terminal residue" evidence="1">
    <location>
        <position position="1"/>
    </location>
</feature>
<gene>
    <name evidence="1" type="ORF">MGSAQ_002175</name>
</gene>
<accession>A0A1B6NS96</accession>
<sequence length="23" mass="2752">YFINDWPNYLGRVEHSQIGTADR</sequence>
<comment type="caution">
    <text evidence="1">The sequence shown here is derived from an EMBL/GenBank/DDBJ whole genome shotgun (WGS) entry which is preliminary data.</text>
</comment>
<dbReference type="AlphaFoldDB" id="A0A1B6NS96"/>
<dbReference type="EMBL" id="AYSL01001222">
    <property type="protein sequence ID" value="KTF06329.1"/>
    <property type="molecule type" value="Genomic_DNA"/>
</dbReference>
<organism evidence="1">
    <name type="scientific">marine sediment metagenome</name>
    <dbReference type="NCBI Taxonomy" id="412755"/>
    <lineage>
        <taxon>unclassified sequences</taxon>
        <taxon>metagenomes</taxon>
        <taxon>ecological metagenomes</taxon>
    </lineage>
</organism>